<keyword evidence="1" id="KW-1133">Transmembrane helix</keyword>
<reference evidence="2 3" key="1">
    <citation type="submission" date="2023-01" db="EMBL/GenBank/DDBJ databases">
        <title>Genomes from the Australian National Cyanobacteria Reference Collection.</title>
        <authorList>
            <person name="Willis A."/>
            <person name="Lee E.M.F."/>
        </authorList>
    </citation>
    <scope>NUCLEOTIDE SEQUENCE [LARGE SCALE GENOMIC DNA]</scope>
    <source>
        <strain evidence="2 3">CS-549</strain>
    </source>
</reference>
<feature type="transmembrane region" description="Helical" evidence="1">
    <location>
        <begin position="13"/>
        <end position="31"/>
    </location>
</feature>
<keyword evidence="3" id="KW-1185">Reference proteome</keyword>
<organism evidence="2 3">
    <name type="scientific">Sphaerospermopsis kisseleviana CS-549</name>
    <dbReference type="NCBI Taxonomy" id="3021783"/>
    <lineage>
        <taxon>Bacteria</taxon>
        <taxon>Bacillati</taxon>
        <taxon>Cyanobacteriota</taxon>
        <taxon>Cyanophyceae</taxon>
        <taxon>Nostocales</taxon>
        <taxon>Aphanizomenonaceae</taxon>
        <taxon>Sphaerospermopsis</taxon>
        <taxon>Sphaerospermopsis kisseleviana</taxon>
    </lineage>
</organism>
<evidence type="ECO:0000313" key="3">
    <source>
        <dbReference type="Proteomes" id="UP001211711"/>
    </source>
</evidence>
<accession>A0ABT4ZNI5</accession>
<evidence type="ECO:0000313" key="2">
    <source>
        <dbReference type="EMBL" id="MDB9440619.1"/>
    </source>
</evidence>
<keyword evidence="1" id="KW-0472">Membrane</keyword>
<dbReference type="EMBL" id="JAQMTI010000062">
    <property type="protein sequence ID" value="MDB9440619.1"/>
    <property type="molecule type" value="Genomic_DNA"/>
</dbReference>
<evidence type="ECO:0000256" key="1">
    <source>
        <dbReference type="SAM" id="Phobius"/>
    </source>
</evidence>
<name>A0ABT4ZNI5_9CYAN</name>
<sequence>MAWTGATIRLNPVIFPVIFVKVFYITNIMTLKERLLQEIEYAPETLLQSCLEFILSKKNGSDFPSPNEAKKSDKPLWEIADDIIATIPEESFDLLPNDAAANLDHYLYGTPQE</sequence>
<protein>
    <recommendedName>
        <fullName evidence="4">DUF2281 domain-containing protein</fullName>
    </recommendedName>
</protein>
<keyword evidence="1" id="KW-0812">Transmembrane</keyword>
<gene>
    <name evidence="2" type="ORF">PN497_04475</name>
</gene>
<comment type="caution">
    <text evidence="2">The sequence shown here is derived from an EMBL/GenBank/DDBJ whole genome shotgun (WGS) entry which is preliminary data.</text>
</comment>
<dbReference type="Proteomes" id="UP001211711">
    <property type="component" value="Unassembled WGS sequence"/>
</dbReference>
<proteinExistence type="predicted"/>
<evidence type="ECO:0008006" key="4">
    <source>
        <dbReference type="Google" id="ProtNLM"/>
    </source>
</evidence>